<protein>
    <recommendedName>
        <fullName evidence="1">Copper-binding protein MbnP-like domain-containing protein</fullName>
    </recommendedName>
</protein>
<reference evidence="2 3" key="1">
    <citation type="journal article" date="2007" name="Appl. Environ. Microbiol.">
        <title>Genome sequence of the cellulolytic gliding bacterium Cytophaga hutchinsonii.</title>
        <authorList>
            <person name="Xie G."/>
            <person name="Bruce D.C."/>
            <person name="Challacombe J.F."/>
            <person name="Chertkov O."/>
            <person name="Detter J.C."/>
            <person name="Gilna P."/>
            <person name="Han C.S."/>
            <person name="Lucas S."/>
            <person name="Misra M."/>
            <person name="Myers G.L."/>
            <person name="Richardson P."/>
            <person name="Tapia R."/>
            <person name="Thayer N."/>
            <person name="Thompson L.S."/>
            <person name="Brettin T.S."/>
            <person name="Henrissat B."/>
            <person name="Wilson D.B."/>
            <person name="McBride M.J."/>
        </authorList>
    </citation>
    <scope>NUCLEOTIDE SEQUENCE [LARGE SCALE GENOMIC DNA]</scope>
    <source>
        <strain evidence="3">ATCC 33406 / DSM 1761 / CIP 103989 / NBRC 15051 / NCIMB 9469 / D465</strain>
    </source>
</reference>
<proteinExistence type="predicted"/>
<feature type="domain" description="Copper-binding protein MbnP-like" evidence="1">
    <location>
        <begin position="43"/>
        <end position="239"/>
    </location>
</feature>
<evidence type="ECO:0000313" key="2">
    <source>
        <dbReference type="EMBL" id="ABG57809.1"/>
    </source>
</evidence>
<evidence type="ECO:0000259" key="1">
    <source>
        <dbReference type="Pfam" id="PF20243"/>
    </source>
</evidence>
<sequence>MLFKNLLQMKTLIRFILFVALTGFMVSCKKDKKEEPVPETPVQALTLRLTPMAGADTLKFNTSFTTENNVRYTLASFRYYMSDIRLVKKDGTEHALAGKVLLINANTSDYALGNVPAGDYAGIRFAVGLDAVTNHADPTVYPAAHPLAIQSPGIHWSWNSGYIFLSMEGTCDTTAVNNDVLTFGQYSHGMFFHIGMDPLLRNVSLTNKAFTISADAPKVLSVHSDINKLFTGIALKTENASHTMGSMPLATRMADNIPAMFTLTE</sequence>
<dbReference type="Proteomes" id="UP000001822">
    <property type="component" value="Chromosome"/>
</dbReference>
<evidence type="ECO:0000313" key="3">
    <source>
        <dbReference type="Proteomes" id="UP000001822"/>
    </source>
</evidence>
<dbReference type="InterPro" id="IPR046863">
    <property type="entry name" value="MbnP-like_dom"/>
</dbReference>
<dbReference type="AlphaFoldDB" id="A0A6N4SNE5"/>
<dbReference type="Pfam" id="PF20243">
    <property type="entry name" value="MbnP"/>
    <property type="match status" value="1"/>
</dbReference>
<dbReference type="PROSITE" id="PS51257">
    <property type="entry name" value="PROKAR_LIPOPROTEIN"/>
    <property type="match status" value="1"/>
</dbReference>
<name>A0A6N4SNE5_CYTH3</name>
<accession>A0A6N4SNE5</accession>
<organism evidence="2 3">
    <name type="scientific">Cytophaga hutchinsonii (strain ATCC 33406 / DSM 1761 / CIP 103989 / NBRC 15051 / NCIMB 9469 / D465)</name>
    <dbReference type="NCBI Taxonomy" id="269798"/>
    <lineage>
        <taxon>Bacteria</taxon>
        <taxon>Pseudomonadati</taxon>
        <taxon>Bacteroidota</taxon>
        <taxon>Cytophagia</taxon>
        <taxon>Cytophagales</taxon>
        <taxon>Cytophagaceae</taxon>
        <taxon>Cytophaga</taxon>
    </lineage>
</organism>
<dbReference type="EMBL" id="CP000383">
    <property type="protein sequence ID" value="ABG57809.1"/>
    <property type="molecule type" value="Genomic_DNA"/>
</dbReference>
<gene>
    <name evidence="2" type="ordered locus">CHU_0522</name>
</gene>
<dbReference type="KEGG" id="chu:CHU_0522"/>
<keyword evidence="3" id="KW-1185">Reference proteome</keyword>